<dbReference type="PROSITE" id="PS51257">
    <property type="entry name" value="PROKAR_LIPOPROTEIN"/>
    <property type="match status" value="1"/>
</dbReference>
<reference evidence="4 5" key="1">
    <citation type="submission" date="2020-08" db="EMBL/GenBank/DDBJ databases">
        <title>Genomic Encyclopedia of Type Strains, Phase IV (KMG-IV): sequencing the most valuable type-strain genomes for metagenomic binning, comparative biology and taxonomic classification.</title>
        <authorList>
            <person name="Goeker M."/>
        </authorList>
    </citation>
    <scope>NUCLEOTIDE SEQUENCE [LARGE SCALE GENOMIC DNA]</scope>
    <source>
        <strain evidence="4 5">DSM 24163</strain>
    </source>
</reference>
<accession>A0A7W8D3P5</accession>
<organism evidence="4 5">
    <name type="scientific">Chiayiivirga flava</name>
    <dbReference type="NCBI Taxonomy" id="659595"/>
    <lineage>
        <taxon>Bacteria</taxon>
        <taxon>Pseudomonadati</taxon>
        <taxon>Pseudomonadota</taxon>
        <taxon>Gammaproteobacteria</taxon>
        <taxon>Lysobacterales</taxon>
        <taxon>Lysobacteraceae</taxon>
        <taxon>Chiayiivirga</taxon>
    </lineage>
</organism>
<dbReference type="InterPro" id="IPR050465">
    <property type="entry name" value="UPF0194_transport"/>
</dbReference>
<dbReference type="PANTHER" id="PTHR32347:SF29">
    <property type="entry name" value="UPF0194 MEMBRANE PROTEIN YBHG"/>
    <property type="match status" value="1"/>
</dbReference>
<keyword evidence="2 3" id="KW-0175">Coiled coil</keyword>
<comment type="subcellular location">
    <subcellularLocation>
        <location evidence="1">Cell envelope</location>
    </subcellularLocation>
</comment>
<evidence type="ECO:0000256" key="1">
    <source>
        <dbReference type="ARBA" id="ARBA00004196"/>
    </source>
</evidence>
<dbReference type="AlphaFoldDB" id="A0A7W8D3P5"/>
<evidence type="ECO:0000256" key="2">
    <source>
        <dbReference type="ARBA" id="ARBA00023054"/>
    </source>
</evidence>
<feature type="coiled-coil region" evidence="3">
    <location>
        <begin position="171"/>
        <end position="198"/>
    </location>
</feature>
<dbReference type="Gene3D" id="1.10.287.470">
    <property type="entry name" value="Helix hairpin bin"/>
    <property type="match status" value="1"/>
</dbReference>
<evidence type="ECO:0000313" key="4">
    <source>
        <dbReference type="EMBL" id="MBB5207373.1"/>
    </source>
</evidence>
<keyword evidence="5" id="KW-1185">Reference proteome</keyword>
<feature type="coiled-coil region" evidence="3">
    <location>
        <begin position="102"/>
        <end position="130"/>
    </location>
</feature>
<protein>
    <submittedName>
        <fullName evidence="4">HlyD family secretion protein</fullName>
    </submittedName>
</protein>
<dbReference type="Gene3D" id="2.40.50.100">
    <property type="match status" value="2"/>
</dbReference>
<evidence type="ECO:0000256" key="3">
    <source>
        <dbReference type="SAM" id="Coils"/>
    </source>
</evidence>
<sequence>MPDRRLPLAALALVSLAACSPAPPQVLGTLERDRIALPAPAFEPIVEIAVREGEQVAAGAVLVRLDEARSRAALAAAQAEVRRLGDVLAERQAGARGEEREQARAQIAAAAALERNARLERERVDALLARGLVPRAQADAAGAAHDSAAASLRAARAASALLEQGTRAEQIAQADAALAAAQAQVDRLAVDLQRLRVHAPRAGIVDSLPYEVGDQVAIGAPLVHLLVGDAPYARVYVPQPLRADVHVGDGVRVLLEGETRAFAGRVRMIRSTPSFTPYYALHGDDAARLSYLAEVQLGAEAAALAVGLPLRVEIEAGEK</sequence>
<dbReference type="RefSeq" id="WP_183959884.1">
    <property type="nucleotide sequence ID" value="NZ_JACHHP010000001.1"/>
</dbReference>
<name>A0A7W8D3P5_9GAMM</name>
<dbReference type="SUPFAM" id="SSF111369">
    <property type="entry name" value="HlyD-like secretion proteins"/>
    <property type="match status" value="1"/>
</dbReference>
<dbReference type="PANTHER" id="PTHR32347">
    <property type="entry name" value="EFFLUX SYSTEM COMPONENT YKNX-RELATED"/>
    <property type="match status" value="1"/>
</dbReference>
<proteinExistence type="predicted"/>
<comment type="caution">
    <text evidence="4">The sequence shown here is derived from an EMBL/GenBank/DDBJ whole genome shotgun (WGS) entry which is preliminary data.</text>
</comment>
<dbReference type="GO" id="GO:0030313">
    <property type="term" value="C:cell envelope"/>
    <property type="evidence" value="ECO:0007669"/>
    <property type="project" value="UniProtKB-SubCell"/>
</dbReference>
<dbReference type="Proteomes" id="UP000521199">
    <property type="component" value="Unassembled WGS sequence"/>
</dbReference>
<evidence type="ECO:0000313" key="5">
    <source>
        <dbReference type="Proteomes" id="UP000521199"/>
    </source>
</evidence>
<dbReference type="Gene3D" id="2.40.30.170">
    <property type="match status" value="1"/>
</dbReference>
<gene>
    <name evidence="4" type="ORF">HNQ52_000889</name>
</gene>
<dbReference type="EMBL" id="JACHHP010000001">
    <property type="protein sequence ID" value="MBB5207373.1"/>
    <property type="molecule type" value="Genomic_DNA"/>
</dbReference>